<evidence type="ECO:0000313" key="3">
    <source>
        <dbReference type="EMBL" id="RAR04914.1"/>
    </source>
</evidence>
<reference evidence="4" key="1">
    <citation type="submission" date="2018-05" db="EMBL/GenBank/DDBJ databases">
        <title>Draft genome sequence of Stemphylium lycopersici strain CIDEFI 213.</title>
        <authorList>
            <person name="Medina R."/>
            <person name="Franco M.E.E."/>
            <person name="Lucentini C.G."/>
            <person name="Saparrat M.C.N."/>
            <person name="Balatti P.A."/>
        </authorList>
    </citation>
    <scope>NUCLEOTIDE SEQUENCE [LARGE SCALE GENOMIC DNA]</scope>
    <source>
        <strain evidence="4">CIDEFI 213</strain>
    </source>
</reference>
<feature type="compositionally biased region" description="Basic and acidic residues" evidence="2">
    <location>
        <begin position="52"/>
        <end position="62"/>
    </location>
</feature>
<dbReference type="AlphaFoldDB" id="A0A364MW39"/>
<feature type="compositionally biased region" description="Basic and acidic residues" evidence="2">
    <location>
        <begin position="168"/>
        <end position="182"/>
    </location>
</feature>
<evidence type="ECO:0000313" key="4">
    <source>
        <dbReference type="Proteomes" id="UP000249619"/>
    </source>
</evidence>
<feature type="region of interest" description="Disordered" evidence="2">
    <location>
        <begin position="300"/>
        <end position="354"/>
    </location>
</feature>
<feature type="region of interest" description="Disordered" evidence="2">
    <location>
        <begin position="168"/>
        <end position="221"/>
    </location>
</feature>
<dbReference type="EMBL" id="QGDH01000143">
    <property type="protein sequence ID" value="RAR04914.1"/>
    <property type="molecule type" value="Genomic_DNA"/>
</dbReference>
<name>A0A364MW39_STELY</name>
<evidence type="ECO:0000256" key="2">
    <source>
        <dbReference type="SAM" id="MobiDB-lite"/>
    </source>
</evidence>
<sequence length="439" mass="49150">MDTESTGPPKALLSYASLKSYRKRKRATYDQERNNEQQRIVQPSTLNEPSDDASKSQHEREIPAAAGHDAARQELEKRIQDLQAQVSRKVGTTEELEMRSKELDDTTKKDMENKDNLIKILSGQVIELQKQGQGPPPSAHLYEGNGVKDGDINQLRKMNADLGQELESVKAKRMADQAKQDPRITNLVELPSQSSFSESGRESAAIPVKADPGLRTNESREVRDCEIEDLRKQLAEHPRKMELLEAKHSQKAHMLELELKEKRREQWGVATANTALKEKLQDEKARVHRLMRQLERLDAGSVSGRSTPMSSDPPIYTPHVQGTTPMPSRLLTEKSTRRTSHAPMPTPPPQRVHELSTEGKVPTAERWRAIASSPNFLFTPFMGNVCSFPQGPPTTHNSILHHQSVESGYESFGTNPDAANTPTQQTAENTIDLTQDDGK</sequence>
<feature type="region of interest" description="Disordered" evidence="2">
    <location>
        <begin position="1"/>
        <end position="73"/>
    </location>
</feature>
<feature type="compositionally biased region" description="Basic and acidic residues" evidence="2">
    <location>
        <begin position="27"/>
        <end position="36"/>
    </location>
</feature>
<feature type="coiled-coil region" evidence="1">
    <location>
        <begin position="227"/>
        <end position="300"/>
    </location>
</feature>
<proteinExistence type="predicted"/>
<feature type="region of interest" description="Disordered" evidence="2">
    <location>
        <begin position="86"/>
        <end position="111"/>
    </location>
</feature>
<keyword evidence="4" id="KW-1185">Reference proteome</keyword>
<protein>
    <submittedName>
        <fullName evidence="3">Uncharacterized protein</fullName>
    </submittedName>
</protein>
<feature type="compositionally biased region" description="Basic and acidic residues" evidence="2">
    <location>
        <begin position="96"/>
        <end position="111"/>
    </location>
</feature>
<keyword evidence="1" id="KW-0175">Coiled coil</keyword>
<feature type="compositionally biased region" description="Polar residues" evidence="2">
    <location>
        <begin position="37"/>
        <end position="48"/>
    </location>
</feature>
<feature type="compositionally biased region" description="Polar residues" evidence="2">
    <location>
        <begin position="412"/>
        <end position="433"/>
    </location>
</feature>
<organism evidence="3 4">
    <name type="scientific">Stemphylium lycopersici</name>
    <name type="common">Tomato gray leaf spot disease fungus</name>
    <name type="synonym">Thyrospora lycopersici</name>
    <dbReference type="NCBI Taxonomy" id="183478"/>
    <lineage>
        <taxon>Eukaryota</taxon>
        <taxon>Fungi</taxon>
        <taxon>Dikarya</taxon>
        <taxon>Ascomycota</taxon>
        <taxon>Pezizomycotina</taxon>
        <taxon>Dothideomycetes</taxon>
        <taxon>Pleosporomycetidae</taxon>
        <taxon>Pleosporales</taxon>
        <taxon>Pleosporineae</taxon>
        <taxon>Pleosporaceae</taxon>
        <taxon>Stemphylium</taxon>
    </lineage>
</organism>
<dbReference type="Proteomes" id="UP000249619">
    <property type="component" value="Unassembled WGS sequence"/>
</dbReference>
<feature type="region of interest" description="Disordered" evidence="2">
    <location>
        <begin position="128"/>
        <end position="150"/>
    </location>
</feature>
<feature type="region of interest" description="Disordered" evidence="2">
    <location>
        <begin position="406"/>
        <end position="439"/>
    </location>
</feature>
<comment type="caution">
    <text evidence="3">The sequence shown here is derived from an EMBL/GenBank/DDBJ whole genome shotgun (WGS) entry which is preliminary data.</text>
</comment>
<gene>
    <name evidence="3" type="ORF">DDE83_007614</name>
</gene>
<evidence type="ECO:0000256" key="1">
    <source>
        <dbReference type="SAM" id="Coils"/>
    </source>
</evidence>
<accession>A0A364MW39</accession>